<reference evidence="2" key="3">
    <citation type="submission" date="2014-01" db="EMBL/GenBank/DDBJ databases">
        <title>Evolution of pathogenesis and genome organization in the Tremellales.</title>
        <authorList>
            <person name="Cuomo C."/>
            <person name="Litvintseva A."/>
            <person name="Heitman J."/>
            <person name="Chen Y."/>
            <person name="Sun S."/>
            <person name="Springer D."/>
            <person name="Dromer F."/>
            <person name="Young S."/>
            <person name="Zeng Q."/>
            <person name="Chapman S."/>
            <person name="Gujja S."/>
            <person name="Saif S."/>
            <person name="Birren B."/>
        </authorList>
    </citation>
    <scope>NUCLEOTIDE SEQUENCE</scope>
    <source>
        <strain evidence="2">CBS 10118</strain>
    </source>
</reference>
<feature type="compositionally biased region" description="Basic and acidic residues" evidence="1">
    <location>
        <begin position="138"/>
        <end position="147"/>
    </location>
</feature>
<accession>A0A1B9GGK2</accession>
<organism evidence="2">
    <name type="scientific">Kwoniella bestiolae CBS 10118</name>
    <dbReference type="NCBI Taxonomy" id="1296100"/>
    <lineage>
        <taxon>Eukaryota</taxon>
        <taxon>Fungi</taxon>
        <taxon>Dikarya</taxon>
        <taxon>Basidiomycota</taxon>
        <taxon>Agaricomycotina</taxon>
        <taxon>Tremellomycetes</taxon>
        <taxon>Tremellales</taxon>
        <taxon>Cryptococcaceae</taxon>
        <taxon>Kwoniella</taxon>
    </lineage>
</organism>
<feature type="region of interest" description="Disordered" evidence="1">
    <location>
        <begin position="42"/>
        <end position="147"/>
    </location>
</feature>
<dbReference type="KEGG" id="kbi:30206025"/>
<dbReference type="Proteomes" id="UP000092730">
    <property type="component" value="Chromosome 1"/>
</dbReference>
<evidence type="ECO:0000313" key="2">
    <source>
        <dbReference type="EMBL" id="OCF30107.1"/>
    </source>
</evidence>
<evidence type="ECO:0000256" key="1">
    <source>
        <dbReference type="SAM" id="MobiDB-lite"/>
    </source>
</evidence>
<proteinExistence type="predicted"/>
<reference evidence="2" key="1">
    <citation type="submission" date="2013-07" db="EMBL/GenBank/DDBJ databases">
        <title>The Genome Sequence of Cryptococcus bestiolae CBS10118.</title>
        <authorList>
            <consortium name="The Broad Institute Genome Sequencing Platform"/>
            <person name="Cuomo C."/>
            <person name="Litvintseva A."/>
            <person name="Chen Y."/>
            <person name="Heitman J."/>
            <person name="Sun S."/>
            <person name="Springer D."/>
            <person name="Dromer F."/>
            <person name="Young S.K."/>
            <person name="Zeng Q."/>
            <person name="Gargeya S."/>
            <person name="Fitzgerald M."/>
            <person name="Abouelleil A."/>
            <person name="Alvarado L."/>
            <person name="Berlin A.M."/>
            <person name="Chapman S.B."/>
            <person name="Dewar J."/>
            <person name="Goldberg J."/>
            <person name="Griggs A."/>
            <person name="Gujja S."/>
            <person name="Hansen M."/>
            <person name="Howarth C."/>
            <person name="Imamovic A."/>
            <person name="Larimer J."/>
            <person name="McCowan C."/>
            <person name="Murphy C."/>
            <person name="Pearson M."/>
            <person name="Priest M."/>
            <person name="Roberts A."/>
            <person name="Saif S."/>
            <person name="Shea T."/>
            <person name="Sykes S."/>
            <person name="Wortman J."/>
            <person name="Nusbaum C."/>
            <person name="Birren B."/>
        </authorList>
    </citation>
    <scope>NUCLEOTIDE SEQUENCE [LARGE SCALE GENOMIC DNA]</scope>
    <source>
        <strain evidence="2">CBS 10118</strain>
    </source>
</reference>
<feature type="compositionally biased region" description="Low complexity" evidence="1">
    <location>
        <begin position="88"/>
        <end position="100"/>
    </location>
</feature>
<evidence type="ECO:0000313" key="3">
    <source>
        <dbReference type="EMBL" id="WVW80939.1"/>
    </source>
</evidence>
<keyword evidence="4" id="KW-1185">Reference proteome</keyword>
<name>A0A1B9GGK2_9TREE</name>
<reference evidence="3" key="2">
    <citation type="submission" date="2013-07" db="EMBL/GenBank/DDBJ databases">
        <authorList>
            <consortium name="The Broad Institute Genome Sequencing Platform"/>
            <person name="Cuomo C."/>
            <person name="Litvintseva A."/>
            <person name="Chen Y."/>
            <person name="Heitman J."/>
            <person name="Sun S."/>
            <person name="Springer D."/>
            <person name="Dromer F."/>
            <person name="Young S.K."/>
            <person name="Zeng Q."/>
            <person name="Gargeya S."/>
            <person name="Fitzgerald M."/>
            <person name="Abouelleil A."/>
            <person name="Alvarado L."/>
            <person name="Berlin A.M."/>
            <person name="Chapman S.B."/>
            <person name="Dewar J."/>
            <person name="Goldberg J."/>
            <person name="Griggs A."/>
            <person name="Gujja S."/>
            <person name="Hansen M."/>
            <person name="Howarth C."/>
            <person name="Imamovic A."/>
            <person name="Larimer J."/>
            <person name="McCowan C."/>
            <person name="Murphy C."/>
            <person name="Pearson M."/>
            <person name="Priest M."/>
            <person name="Roberts A."/>
            <person name="Saif S."/>
            <person name="Shea T."/>
            <person name="Sykes S."/>
            <person name="Wortman J."/>
            <person name="Nusbaum C."/>
            <person name="Birren B."/>
        </authorList>
    </citation>
    <scope>NUCLEOTIDE SEQUENCE</scope>
    <source>
        <strain evidence="3">CBS 10118</strain>
    </source>
</reference>
<dbReference type="GeneID" id="30206025"/>
<dbReference type="RefSeq" id="XP_019051177.1">
    <property type="nucleotide sequence ID" value="XM_019188299.1"/>
</dbReference>
<dbReference type="VEuPathDB" id="FungiDB:I302_01626"/>
<dbReference type="EMBL" id="CP144541">
    <property type="protein sequence ID" value="WVW80939.1"/>
    <property type="molecule type" value="Genomic_DNA"/>
</dbReference>
<reference evidence="3" key="4">
    <citation type="submission" date="2024-02" db="EMBL/GenBank/DDBJ databases">
        <title>Comparative genomics of Cryptococcus and Kwoniella reveals pathogenesis evolution and contrasting modes of karyotype evolution via chromosome fusion or intercentromeric recombination.</title>
        <authorList>
            <person name="Coelho M.A."/>
            <person name="David-Palma M."/>
            <person name="Shea T."/>
            <person name="Bowers K."/>
            <person name="McGinley-Smith S."/>
            <person name="Mohammad A.W."/>
            <person name="Gnirke A."/>
            <person name="Yurkov A.M."/>
            <person name="Nowrousian M."/>
            <person name="Sun S."/>
            <person name="Cuomo C.A."/>
            <person name="Heitman J."/>
        </authorList>
    </citation>
    <scope>NUCLEOTIDE SEQUENCE</scope>
    <source>
        <strain evidence="3">CBS 10118</strain>
    </source>
</reference>
<evidence type="ECO:0000313" key="4">
    <source>
        <dbReference type="Proteomes" id="UP000092730"/>
    </source>
</evidence>
<protein>
    <submittedName>
        <fullName evidence="2">Uncharacterized protein</fullName>
    </submittedName>
</protein>
<feature type="compositionally biased region" description="Polar residues" evidence="1">
    <location>
        <begin position="52"/>
        <end position="63"/>
    </location>
</feature>
<dbReference type="EMBL" id="KI894018">
    <property type="protein sequence ID" value="OCF30107.1"/>
    <property type="molecule type" value="Genomic_DNA"/>
</dbReference>
<dbReference type="AlphaFoldDB" id="A0A1B9GGK2"/>
<gene>
    <name evidence="2" type="ORF">I302_01626</name>
    <name evidence="3" type="ORF">I302_102930</name>
</gene>
<sequence length="147" mass="16275">MDLDLMGGEDTSSKLDEDLSELIGTLPDVPFVDMSIEALMEEFVPPDGPPSQVKTDPTSSTRQEWTKMQDILYGPGEDRFADQPIPFASGSVVQSAQQASDPTSPSPYNQAHMPTEHRENAQPQHEPPHAASRPVWHKKGDLLRNLR</sequence>